<accession>A0AAN7RJW6</accession>
<feature type="region of interest" description="Disordered" evidence="1">
    <location>
        <begin position="42"/>
        <end position="69"/>
    </location>
</feature>
<gene>
    <name evidence="2" type="ORF">QYF61_000396</name>
</gene>
<dbReference type="Proteomes" id="UP001333110">
    <property type="component" value="Unassembled WGS sequence"/>
</dbReference>
<evidence type="ECO:0000313" key="3">
    <source>
        <dbReference type="Proteomes" id="UP001333110"/>
    </source>
</evidence>
<sequence>MGHFSRFPSPHPTGGGWVALQLNQGTNLWWYQSPLYTGRNLGSESQLVQKGTMKEQGHHEERRRKRKNS</sequence>
<proteinExistence type="predicted"/>
<organism evidence="2 3">
    <name type="scientific">Mycteria americana</name>
    <name type="common">Wood stork</name>
    <dbReference type="NCBI Taxonomy" id="33587"/>
    <lineage>
        <taxon>Eukaryota</taxon>
        <taxon>Metazoa</taxon>
        <taxon>Chordata</taxon>
        <taxon>Craniata</taxon>
        <taxon>Vertebrata</taxon>
        <taxon>Euteleostomi</taxon>
        <taxon>Archelosauria</taxon>
        <taxon>Archosauria</taxon>
        <taxon>Dinosauria</taxon>
        <taxon>Saurischia</taxon>
        <taxon>Theropoda</taxon>
        <taxon>Coelurosauria</taxon>
        <taxon>Aves</taxon>
        <taxon>Neognathae</taxon>
        <taxon>Neoaves</taxon>
        <taxon>Aequornithes</taxon>
        <taxon>Ciconiiformes</taxon>
        <taxon>Ciconiidae</taxon>
        <taxon>Mycteria</taxon>
    </lineage>
</organism>
<name>A0AAN7RJW6_MYCAM</name>
<comment type="caution">
    <text evidence="2">The sequence shown here is derived from an EMBL/GenBank/DDBJ whole genome shotgun (WGS) entry which is preliminary data.</text>
</comment>
<evidence type="ECO:0000256" key="1">
    <source>
        <dbReference type="SAM" id="MobiDB-lite"/>
    </source>
</evidence>
<reference evidence="2 3" key="1">
    <citation type="journal article" date="2023" name="J. Hered.">
        <title>Chromosome-level genome of the wood stork (Mycteria americana) provides insight into avian chromosome evolution.</title>
        <authorList>
            <person name="Flamio R. Jr."/>
            <person name="Ramstad K.M."/>
        </authorList>
    </citation>
    <scope>NUCLEOTIDE SEQUENCE [LARGE SCALE GENOMIC DNA]</scope>
    <source>
        <strain evidence="2">JAX WOST 10</strain>
    </source>
</reference>
<evidence type="ECO:0000313" key="2">
    <source>
        <dbReference type="EMBL" id="KAK4805790.1"/>
    </source>
</evidence>
<keyword evidence="3" id="KW-1185">Reference proteome</keyword>
<dbReference type="EMBL" id="JAUNZN010000053">
    <property type="protein sequence ID" value="KAK4805790.1"/>
    <property type="molecule type" value="Genomic_DNA"/>
</dbReference>
<dbReference type="AlphaFoldDB" id="A0AAN7RJW6"/>
<protein>
    <submittedName>
        <fullName evidence="2">Uncharacterized protein</fullName>
    </submittedName>
</protein>